<evidence type="ECO:0000313" key="6">
    <source>
        <dbReference type="Proteomes" id="UP000015503"/>
    </source>
</evidence>
<reference evidence="5 6" key="1">
    <citation type="journal article" date="2013" name="Genome Announc.">
        <title>Complete Genome Sequence of the Carbazole Degrader Pseudomonas resinovorans Strain CA10 (NBRC 106553).</title>
        <authorList>
            <person name="Shintani M."/>
            <person name="Hosoyama A."/>
            <person name="Ohji S."/>
            <person name="Tsuchikane K."/>
            <person name="Takarada H."/>
            <person name="Yamazoe A."/>
            <person name="Fujita N."/>
            <person name="Nojiri H."/>
        </authorList>
    </citation>
    <scope>NUCLEOTIDE SEQUENCE [LARGE SCALE GENOMIC DNA]</scope>
    <source>
        <strain evidence="5 6">NBRC 106553</strain>
    </source>
</reference>
<dbReference type="OrthoDB" id="9805815at2"/>
<dbReference type="PANTHER" id="PTHR33711:SF9">
    <property type="entry name" value="PROTOCATECHUATE 3,4-DIOXYGENASE ALPHA CHAIN"/>
    <property type="match status" value="1"/>
</dbReference>
<dbReference type="GO" id="GO:0018578">
    <property type="term" value="F:protocatechuate 3,4-dioxygenase activity"/>
    <property type="evidence" value="ECO:0007669"/>
    <property type="project" value="UniProtKB-EC"/>
</dbReference>
<evidence type="ECO:0000313" key="5">
    <source>
        <dbReference type="EMBL" id="BAN48833.1"/>
    </source>
</evidence>
<dbReference type="STRING" id="1245471.PCA10_31010"/>
<dbReference type="EC" id="1.13.11.3" evidence="5"/>
<evidence type="ECO:0000256" key="2">
    <source>
        <dbReference type="ARBA" id="ARBA00022964"/>
    </source>
</evidence>
<dbReference type="InterPro" id="IPR012786">
    <property type="entry name" value="Protocat_dOase_a"/>
</dbReference>
<gene>
    <name evidence="5" type="primary">pcaG</name>
    <name evidence="5" type="ORF">PCA10_31010</name>
</gene>
<dbReference type="RefSeq" id="WP_016492979.1">
    <property type="nucleotide sequence ID" value="NC_021499.1"/>
</dbReference>
<accession>S6AS49</accession>
<feature type="domain" description="Intradiol ring-cleavage dioxygenases" evidence="4">
    <location>
        <begin position="52"/>
        <end position="80"/>
    </location>
</feature>
<dbReference type="PROSITE" id="PS00083">
    <property type="entry name" value="INTRADIOL_DIOXYGENAS"/>
    <property type="match status" value="1"/>
</dbReference>
<dbReference type="KEGG" id="pre:PCA10_31010"/>
<sequence>MPIELLPETASQTAGPYVHIGLALEAAGNPTRDQEIWNQMAKPGAPGEHILLFGNVYDGNGHLVRDSFLEFWQANHEGVYDSAFDLEKPFNSFGRTATTFDAGEWTLNTIKPGVVKNAAGVPMAPHINLSLFARGINIHLQTRLYFDDEAAANAVDPVLNLIEQPQRRETLVAQRCEVDGKLAYRFDIRIQGEGETVFFDF</sequence>
<dbReference type="Proteomes" id="UP000015503">
    <property type="component" value="Chromosome"/>
</dbReference>
<dbReference type="EMBL" id="AP013068">
    <property type="protein sequence ID" value="BAN48833.1"/>
    <property type="molecule type" value="Genomic_DNA"/>
</dbReference>
<dbReference type="CDD" id="cd03463">
    <property type="entry name" value="3_4-PCD_alpha"/>
    <property type="match status" value="1"/>
</dbReference>
<dbReference type="SUPFAM" id="SSF49482">
    <property type="entry name" value="Aromatic compound dioxygenase"/>
    <property type="match status" value="1"/>
</dbReference>
<evidence type="ECO:0000259" key="4">
    <source>
        <dbReference type="PROSITE" id="PS00083"/>
    </source>
</evidence>
<dbReference type="PANTHER" id="PTHR33711">
    <property type="entry name" value="DIOXYGENASE, PUTATIVE (AFU_ORTHOLOGUE AFUA_2G02910)-RELATED"/>
    <property type="match status" value="1"/>
</dbReference>
<proteinExistence type="inferred from homology"/>
<dbReference type="InterPro" id="IPR015889">
    <property type="entry name" value="Intradiol_dOase_core"/>
</dbReference>
<dbReference type="AlphaFoldDB" id="S6AS49"/>
<comment type="similarity">
    <text evidence="1">Belongs to the intradiol ring-cleavage dioxygenase family.</text>
</comment>
<organism evidence="5 6">
    <name type="scientific">Metapseudomonas resinovorans NBRC 106553</name>
    <dbReference type="NCBI Taxonomy" id="1245471"/>
    <lineage>
        <taxon>Bacteria</taxon>
        <taxon>Pseudomonadati</taxon>
        <taxon>Pseudomonadota</taxon>
        <taxon>Gammaproteobacteria</taxon>
        <taxon>Pseudomonadales</taxon>
        <taxon>Pseudomonadaceae</taxon>
        <taxon>Metapseudomonas</taxon>
    </lineage>
</organism>
<keyword evidence="6" id="KW-1185">Reference proteome</keyword>
<keyword evidence="2 5" id="KW-0223">Dioxygenase</keyword>
<dbReference type="NCBIfam" id="TIGR02423">
    <property type="entry name" value="protocat_alph"/>
    <property type="match status" value="1"/>
</dbReference>
<protein>
    <submittedName>
        <fullName evidence="5">Protocatechuate 3,4-dioxygenase alpha subunit</fullName>
        <ecNumber evidence="5">1.13.11.3</ecNumber>
    </submittedName>
</protein>
<name>S6AS49_METRE</name>
<keyword evidence="3 5" id="KW-0560">Oxidoreductase</keyword>
<dbReference type="InterPro" id="IPR000627">
    <property type="entry name" value="Intradiol_dOase_C"/>
</dbReference>
<dbReference type="HOGENOM" id="CLU_027719_7_1_6"/>
<dbReference type="InterPro" id="IPR050770">
    <property type="entry name" value="Intradiol_RC_Dioxygenase"/>
</dbReference>
<evidence type="ECO:0000256" key="3">
    <source>
        <dbReference type="ARBA" id="ARBA00023002"/>
    </source>
</evidence>
<dbReference type="eggNOG" id="COG3485">
    <property type="taxonomic scope" value="Bacteria"/>
</dbReference>
<dbReference type="GO" id="GO:0008199">
    <property type="term" value="F:ferric iron binding"/>
    <property type="evidence" value="ECO:0007669"/>
    <property type="project" value="InterPro"/>
</dbReference>
<dbReference type="Pfam" id="PF00775">
    <property type="entry name" value="Dioxygenase_C"/>
    <property type="match status" value="1"/>
</dbReference>
<dbReference type="PATRIC" id="fig|1245471.3.peg.3126"/>
<evidence type="ECO:0000256" key="1">
    <source>
        <dbReference type="ARBA" id="ARBA00007825"/>
    </source>
</evidence>
<dbReference type="FunFam" id="2.60.130.10:FF:000001">
    <property type="entry name" value="Protocatechuate 3,4-dioxygenase alpha chain"/>
    <property type="match status" value="1"/>
</dbReference>
<dbReference type="Gene3D" id="2.60.130.10">
    <property type="entry name" value="Aromatic compound dioxygenase"/>
    <property type="match status" value="1"/>
</dbReference>